<dbReference type="SUPFAM" id="SSF55931">
    <property type="entry name" value="Glutamine synthetase/guanido kinase"/>
    <property type="match status" value="1"/>
</dbReference>
<dbReference type="InterPro" id="IPR014746">
    <property type="entry name" value="Gln_synth/guanido_kin_cat_dom"/>
</dbReference>
<dbReference type="RefSeq" id="WP_127951224.1">
    <property type="nucleotide sequence ID" value="NZ_RKLO01000001.1"/>
</dbReference>
<keyword evidence="2 5" id="KW-0547">Nucleotide-binding</keyword>
<sequence length="409" mass="43910">MSERSNSPTIGVEEEFLLVDPRTGRLRMENAAVGAEAKRMGIDLQPELGACQVETATGVCRSGDDLLRELISLRSGLAEAARRRECRPVAVGVPVAGPSVQEVSDVPRYQAMERQFGILARQHGICGCHVHVAVPDRDAAIQVGNRLRPWLPSLLALTANSPIHYGADTGCASWRSILWRRWPATGPPPVFADAHEYDRVVMSMIDCGAILDERMVYWDVRPSGRYPTVEIRVSDVPATADETVMLAQLVQGLVVTALRDAVEGRPATEVPGPQLEAAYWRAAHDGLEGLGVDPFSTRCVPARVLVEKMIESIEDALEENGTRTAVVAGLRKRIAEGSGARRQREALRRACTVTDVVVDAAERTMQGCSVAPPIGGSAPRVGEFAPPVGESGGEPVGSIEMPAPAPPTV</sequence>
<keyword evidence="1 5" id="KW-0436">Ligase</keyword>
<dbReference type="InterPro" id="IPR050141">
    <property type="entry name" value="GCL_type2/YbdK_subfam"/>
</dbReference>
<name>A0A3S3AAJ4_9NOCA</name>
<reference evidence="7 8" key="1">
    <citation type="submission" date="2018-11" db="EMBL/GenBank/DDBJ databases">
        <title>Rhodococcus spongicola sp. nov. and Rhodococcus xishaensis sp. nov. from marine sponges.</title>
        <authorList>
            <person name="Li L."/>
            <person name="Lin H.W."/>
        </authorList>
    </citation>
    <scope>NUCLEOTIDE SEQUENCE [LARGE SCALE GENOMIC DNA]</scope>
    <source>
        <strain evidence="7 8">LHW51113</strain>
    </source>
</reference>
<dbReference type="NCBIfam" id="NF010041">
    <property type="entry name" value="PRK13517.1-1"/>
    <property type="match status" value="1"/>
</dbReference>
<dbReference type="HAMAP" id="MF_01609">
    <property type="entry name" value="Glu_cys_ligase_2"/>
    <property type="match status" value="1"/>
</dbReference>
<evidence type="ECO:0000256" key="3">
    <source>
        <dbReference type="ARBA" id="ARBA00022840"/>
    </source>
</evidence>
<dbReference type="Pfam" id="PF04107">
    <property type="entry name" value="GCS2"/>
    <property type="match status" value="1"/>
</dbReference>
<accession>A0A3S3AAJ4</accession>
<evidence type="ECO:0000256" key="2">
    <source>
        <dbReference type="ARBA" id="ARBA00022741"/>
    </source>
</evidence>
<evidence type="ECO:0000313" key="7">
    <source>
        <dbReference type="EMBL" id="RVW05696.1"/>
    </source>
</evidence>
<dbReference type="PANTHER" id="PTHR36510:SF1">
    <property type="entry name" value="GLUTAMATE--CYSTEINE LIGASE 2-RELATED"/>
    <property type="match status" value="1"/>
</dbReference>
<dbReference type="NCBIfam" id="TIGR02050">
    <property type="entry name" value="gshA_cyan_rel"/>
    <property type="match status" value="1"/>
</dbReference>
<dbReference type="Proteomes" id="UP000283479">
    <property type="component" value="Unassembled WGS sequence"/>
</dbReference>
<evidence type="ECO:0000256" key="4">
    <source>
        <dbReference type="ARBA" id="ARBA00048819"/>
    </source>
</evidence>
<dbReference type="GO" id="GO:0004357">
    <property type="term" value="F:glutamate-cysteine ligase activity"/>
    <property type="evidence" value="ECO:0007669"/>
    <property type="project" value="UniProtKB-EC"/>
</dbReference>
<organism evidence="7 8">
    <name type="scientific">Rhodococcus xishaensis</name>
    <dbReference type="NCBI Taxonomy" id="2487364"/>
    <lineage>
        <taxon>Bacteria</taxon>
        <taxon>Bacillati</taxon>
        <taxon>Actinomycetota</taxon>
        <taxon>Actinomycetes</taxon>
        <taxon>Mycobacteriales</taxon>
        <taxon>Nocardiaceae</taxon>
        <taxon>Rhodococcus</taxon>
    </lineage>
</organism>
<comment type="caution">
    <text evidence="7">The sequence shown here is derived from an EMBL/GenBank/DDBJ whole genome shotgun (WGS) entry which is preliminary data.</text>
</comment>
<feature type="region of interest" description="Disordered" evidence="6">
    <location>
        <begin position="386"/>
        <end position="409"/>
    </location>
</feature>
<evidence type="ECO:0000313" key="8">
    <source>
        <dbReference type="Proteomes" id="UP000283479"/>
    </source>
</evidence>
<comment type="catalytic activity">
    <reaction evidence="4 5">
        <text>L-cysteine + L-glutamate + ATP = gamma-L-glutamyl-L-cysteine + ADP + phosphate + H(+)</text>
        <dbReference type="Rhea" id="RHEA:13285"/>
        <dbReference type="ChEBI" id="CHEBI:15378"/>
        <dbReference type="ChEBI" id="CHEBI:29985"/>
        <dbReference type="ChEBI" id="CHEBI:30616"/>
        <dbReference type="ChEBI" id="CHEBI:35235"/>
        <dbReference type="ChEBI" id="CHEBI:43474"/>
        <dbReference type="ChEBI" id="CHEBI:58173"/>
        <dbReference type="ChEBI" id="CHEBI:456216"/>
        <dbReference type="EC" id="6.3.2.2"/>
    </reaction>
</comment>
<dbReference type="AlphaFoldDB" id="A0A3S3AAJ4"/>
<dbReference type="PANTHER" id="PTHR36510">
    <property type="entry name" value="GLUTAMATE--CYSTEINE LIGASE 2-RELATED"/>
    <property type="match status" value="1"/>
</dbReference>
<gene>
    <name evidence="7" type="ORF">EGT50_03950</name>
</gene>
<comment type="function">
    <text evidence="5">ATP-dependent carboxylate-amine ligase which exhibits weak glutamate--cysteine ligase activity.</text>
</comment>
<keyword evidence="8" id="KW-1185">Reference proteome</keyword>
<dbReference type="GO" id="GO:0042398">
    <property type="term" value="P:modified amino acid biosynthetic process"/>
    <property type="evidence" value="ECO:0007669"/>
    <property type="project" value="InterPro"/>
</dbReference>
<evidence type="ECO:0000256" key="5">
    <source>
        <dbReference type="HAMAP-Rule" id="MF_01609"/>
    </source>
</evidence>
<dbReference type="Gene3D" id="3.30.590.20">
    <property type="match status" value="1"/>
</dbReference>
<comment type="similarity">
    <text evidence="5">Belongs to the glutamate--cysteine ligase type 2 family. YbdK subfamily.</text>
</comment>
<evidence type="ECO:0000256" key="1">
    <source>
        <dbReference type="ARBA" id="ARBA00022598"/>
    </source>
</evidence>
<proteinExistence type="inferred from homology"/>
<dbReference type="InterPro" id="IPR006336">
    <property type="entry name" value="GCS2"/>
</dbReference>
<dbReference type="OrthoDB" id="9803842at2"/>
<dbReference type="InterPro" id="IPR011793">
    <property type="entry name" value="YbdK"/>
</dbReference>
<dbReference type="GO" id="GO:0005524">
    <property type="term" value="F:ATP binding"/>
    <property type="evidence" value="ECO:0007669"/>
    <property type="project" value="UniProtKB-KW"/>
</dbReference>
<dbReference type="EMBL" id="RKLO01000001">
    <property type="protein sequence ID" value="RVW05696.1"/>
    <property type="molecule type" value="Genomic_DNA"/>
</dbReference>
<dbReference type="EC" id="6.3.2.2" evidence="5"/>
<evidence type="ECO:0000256" key="6">
    <source>
        <dbReference type="SAM" id="MobiDB-lite"/>
    </source>
</evidence>
<protein>
    <recommendedName>
        <fullName evidence="5">Putative glutamate--cysteine ligase 2</fullName>
        <ecNumber evidence="5">6.3.2.2</ecNumber>
    </recommendedName>
    <alternativeName>
        <fullName evidence="5">Gamma-glutamylcysteine synthetase 2</fullName>
        <shortName evidence="5">GCS 2</shortName>
        <shortName evidence="5">Gamma-GCS 2</shortName>
    </alternativeName>
</protein>
<keyword evidence="3 5" id="KW-0067">ATP-binding</keyword>